<dbReference type="GO" id="GO:0055085">
    <property type="term" value="P:transmembrane transport"/>
    <property type="evidence" value="ECO:0007669"/>
    <property type="project" value="InterPro"/>
</dbReference>
<keyword evidence="5 7" id="KW-1133">Transmembrane helix</keyword>
<feature type="transmembrane region" description="Helical" evidence="7">
    <location>
        <begin position="286"/>
        <end position="309"/>
    </location>
</feature>
<dbReference type="Gene3D" id="1.10.3720.10">
    <property type="entry name" value="MetI-like"/>
    <property type="match status" value="1"/>
</dbReference>
<evidence type="ECO:0000313" key="11">
    <source>
        <dbReference type="Proteomes" id="UP000199051"/>
    </source>
</evidence>
<dbReference type="Proteomes" id="UP000199051">
    <property type="component" value="Unassembled WGS sequence"/>
</dbReference>
<evidence type="ECO:0000256" key="1">
    <source>
        <dbReference type="ARBA" id="ARBA00004651"/>
    </source>
</evidence>
<dbReference type="PROSITE" id="PS50928">
    <property type="entry name" value="ABC_TM1"/>
    <property type="match status" value="1"/>
</dbReference>
<keyword evidence="11" id="KW-1185">Reference proteome</keyword>
<evidence type="ECO:0000313" key="10">
    <source>
        <dbReference type="EMBL" id="SEQ93538.1"/>
    </source>
</evidence>
<evidence type="ECO:0000256" key="7">
    <source>
        <dbReference type="RuleBase" id="RU363032"/>
    </source>
</evidence>
<keyword evidence="2 7" id="KW-0813">Transport</keyword>
<dbReference type="STRING" id="155974.SAMN04487818_1015"/>
<evidence type="ECO:0000256" key="3">
    <source>
        <dbReference type="ARBA" id="ARBA00022475"/>
    </source>
</evidence>
<evidence type="ECO:0000256" key="2">
    <source>
        <dbReference type="ARBA" id="ARBA00022448"/>
    </source>
</evidence>
<feature type="transmembrane region" description="Helical" evidence="7">
    <location>
        <begin position="188"/>
        <end position="211"/>
    </location>
</feature>
<feature type="domain" description="ABC transmembrane type-1" evidence="9">
    <location>
        <begin position="97"/>
        <end position="313"/>
    </location>
</feature>
<dbReference type="GO" id="GO:0005886">
    <property type="term" value="C:plasma membrane"/>
    <property type="evidence" value="ECO:0007669"/>
    <property type="project" value="UniProtKB-SubCell"/>
</dbReference>
<dbReference type="PANTHER" id="PTHR43227">
    <property type="entry name" value="BLL4140 PROTEIN"/>
    <property type="match status" value="1"/>
</dbReference>
<evidence type="ECO:0000256" key="6">
    <source>
        <dbReference type="ARBA" id="ARBA00023136"/>
    </source>
</evidence>
<reference evidence="11" key="1">
    <citation type="submission" date="2016-10" db="EMBL/GenBank/DDBJ databases">
        <authorList>
            <person name="Varghese N."/>
            <person name="Submissions S."/>
        </authorList>
    </citation>
    <scope>NUCLEOTIDE SEQUENCE [LARGE SCALE GENOMIC DNA]</scope>
    <source>
        <strain evidence="11">DSM 44260</strain>
    </source>
</reference>
<feature type="region of interest" description="Disordered" evidence="8">
    <location>
        <begin position="1"/>
        <end position="27"/>
    </location>
</feature>
<keyword evidence="4 7" id="KW-0812">Transmembrane</keyword>
<sequence length="325" mass="35715">MTSTVDTARPAGTPPPAARPGARRRARRPLSETALPYLMLAPAVLLMLALLAWPALQVLAISFRKLDLGELVRGELKWVGFDNYTAILTDPEFWVIGLRTLMFTAVVVLTTLLLGLGIAVLMRHLSGWVRVVLQVCLVLAWATPIIATTTIFQWIFDQQYGILNKTLVLIGFDSFKGYSWFTSGTSTLAVIGLLVVWQAVPFIAFTLYAGLVNTPRDLYEAAAIDGASGWAAFRAVSWPSVRPLLTLVTFLSVLWDFKVFTQVWAIRQGGPDGQSTTLPVLLYLRGIAGSHFGVAAAVAVLMLVVLLAVTWRYMRLLIRSPETEL</sequence>
<comment type="subcellular location">
    <subcellularLocation>
        <location evidence="1 7">Cell membrane</location>
        <topology evidence="1 7">Multi-pass membrane protein</topology>
    </subcellularLocation>
</comment>
<proteinExistence type="inferred from homology"/>
<evidence type="ECO:0000256" key="5">
    <source>
        <dbReference type="ARBA" id="ARBA00022989"/>
    </source>
</evidence>
<dbReference type="PANTHER" id="PTHR43227:SF8">
    <property type="entry name" value="DIACETYLCHITOBIOSE UPTAKE SYSTEM PERMEASE PROTEIN DASB"/>
    <property type="match status" value="1"/>
</dbReference>
<name>A0A1H9K3E3_9PSEU</name>
<evidence type="ECO:0000256" key="8">
    <source>
        <dbReference type="SAM" id="MobiDB-lite"/>
    </source>
</evidence>
<dbReference type="Pfam" id="PF00528">
    <property type="entry name" value="BPD_transp_1"/>
    <property type="match status" value="1"/>
</dbReference>
<protein>
    <submittedName>
        <fullName evidence="10">N,N'-diacetylchitobiose transport system permease protein</fullName>
    </submittedName>
</protein>
<dbReference type="InterPro" id="IPR000515">
    <property type="entry name" value="MetI-like"/>
</dbReference>
<dbReference type="AlphaFoldDB" id="A0A1H9K3E3"/>
<comment type="similarity">
    <text evidence="7">Belongs to the binding-protein-dependent transport system permease family.</text>
</comment>
<accession>A0A1H9K3E3</accession>
<gene>
    <name evidence="10" type="ORF">SAMN04487818_1015</name>
</gene>
<feature type="transmembrane region" description="Helical" evidence="7">
    <location>
        <begin position="244"/>
        <end position="266"/>
    </location>
</feature>
<evidence type="ECO:0000256" key="4">
    <source>
        <dbReference type="ARBA" id="ARBA00022692"/>
    </source>
</evidence>
<evidence type="ECO:0000259" key="9">
    <source>
        <dbReference type="PROSITE" id="PS50928"/>
    </source>
</evidence>
<feature type="transmembrane region" description="Helical" evidence="7">
    <location>
        <begin position="34"/>
        <end position="56"/>
    </location>
</feature>
<organism evidence="10 11">
    <name type="scientific">Actinokineospora terrae</name>
    <dbReference type="NCBI Taxonomy" id="155974"/>
    <lineage>
        <taxon>Bacteria</taxon>
        <taxon>Bacillati</taxon>
        <taxon>Actinomycetota</taxon>
        <taxon>Actinomycetes</taxon>
        <taxon>Pseudonocardiales</taxon>
        <taxon>Pseudonocardiaceae</taxon>
        <taxon>Actinokineospora</taxon>
    </lineage>
</organism>
<keyword evidence="6 7" id="KW-0472">Membrane</keyword>
<dbReference type="EMBL" id="FOGI01000001">
    <property type="protein sequence ID" value="SEQ93538.1"/>
    <property type="molecule type" value="Genomic_DNA"/>
</dbReference>
<dbReference type="RefSeq" id="WP_092774311.1">
    <property type="nucleotide sequence ID" value="NZ_FOGI01000001.1"/>
</dbReference>
<dbReference type="CDD" id="cd06261">
    <property type="entry name" value="TM_PBP2"/>
    <property type="match status" value="1"/>
</dbReference>
<dbReference type="InterPro" id="IPR035906">
    <property type="entry name" value="MetI-like_sf"/>
</dbReference>
<dbReference type="InterPro" id="IPR050809">
    <property type="entry name" value="UgpAE/MalFG_permease"/>
</dbReference>
<feature type="transmembrane region" description="Helical" evidence="7">
    <location>
        <begin position="101"/>
        <end position="122"/>
    </location>
</feature>
<feature type="transmembrane region" description="Helical" evidence="7">
    <location>
        <begin position="131"/>
        <end position="156"/>
    </location>
</feature>
<keyword evidence="3" id="KW-1003">Cell membrane</keyword>
<dbReference type="SUPFAM" id="SSF161098">
    <property type="entry name" value="MetI-like"/>
    <property type="match status" value="1"/>
</dbReference>